<dbReference type="Pfam" id="PF05437">
    <property type="entry name" value="AzlD"/>
    <property type="match status" value="1"/>
</dbReference>
<evidence type="ECO:0000313" key="3">
    <source>
        <dbReference type="Proteomes" id="UP000235682"/>
    </source>
</evidence>
<evidence type="ECO:0000313" key="2">
    <source>
        <dbReference type="EMBL" id="PMC58713.1"/>
    </source>
</evidence>
<evidence type="ECO:0000256" key="1">
    <source>
        <dbReference type="SAM" id="Phobius"/>
    </source>
</evidence>
<proteinExistence type="predicted"/>
<feature type="transmembrane region" description="Helical" evidence="1">
    <location>
        <begin position="40"/>
        <end position="58"/>
    </location>
</feature>
<keyword evidence="1" id="KW-0472">Membrane</keyword>
<sequence length="109" mass="12205">MTTSQIIITILIIAVVTYGLRLGPFLLFPGDQLPPRFIRYLGQVLPPASMGLLVVFVFKDSIATNPMQLIPEMLATVLILCLHLWKRNFLLSIVAGTVFYMVLAQQVFI</sequence>
<keyword evidence="1" id="KW-1133">Transmembrane helix</keyword>
<keyword evidence="1" id="KW-0812">Transmembrane</keyword>
<dbReference type="PIRSF" id="PIRSF003203">
    <property type="entry name" value="AzlD"/>
    <property type="match status" value="1"/>
</dbReference>
<dbReference type="OrthoDB" id="308265at2"/>
<gene>
    <name evidence="2" type="ORF">CJ205_02710</name>
</gene>
<organism evidence="2 3">
    <name type="scientific">Dolosicoccus paucivorans</name>
    <dbReference type="NCBI Taxonomy" id="84521"/>
    <lineage>
        <taxon>Bacteria</taxon>
        <taxon>Bacillati</taxon>
        <taxon>Bacillota</taxon>
        <taxon>Bacilli</taxon>
        <taxon>Lactobacillales</taxon>
        <taxon>Aerococcaceae</taxon>
        <taxon>Dolosicoccus</taxon>
    </lineage>
</organism>
<dbReference type="RefSeq" id="WP_102227402.1">
    <property type="nucleotide sequence ID" value="NZ_PNFY01000003.1"/>
</dbReference>
<dbReference type="STRING" id="84521.SAMN04487994_100147"/>
<keyword evidence="3" id="KW-1185">Reference proteome</keyword>
<feature type="transmembrane region" description="Helical" evidence="1">
    <location>
        <begin position="89"/>
        <end position="108"/>
    </location>
</feature>
<protein>
    <submittedName>
        <fullName evidence="2">Branched-chain amino acid transporter AzlD</fullName>
    </submittedName>
</protein>
<accession>A0A2N6SNR7</accession>
<dbReference type="InterPro" id="IPR008407">
    <property type="entry name" value="Brnchd-chn_aa_trnsp_AzlD"/>
</dbReference>
<comment type="caution">
    <text evidence="2">The sequence shown here is derived from an EMBL/GenBank/DDBJ whole genome shotgun (WGS) entry which is preliminary data.</text>
</comment>
<dbReference type="Proteomes" id="UP000235682">
    <property type="component" value="Unassembled WGS sequence"/>
</dbReference>
<reference evidence="2 3" key="1">
    <citation type="submission" date="2017-09" db="EMBL/GenBank/DDBJ databases">
        <title>Bacterial strain isolated from the female urinary microbiota.</title>
        <authorList>
            <person name="Thomas-White K."/>
            <person name="Kumar N."/>
            <person name="Forster S."/>
            <person name="Putonti C."/>
            <person name="Lawley T."/>
            <person name="Wolfe A.J."/>
        </authorList>
    </citation>
    <scope>NUCLEOTIDE SEQUENCE [LARGE SCALE GENOMIC DNA]</scope>
    <source>
        <strain evidence="2 3">UMB0852</strain>
    </source>
</reference>
<dbReference type="EMBL" id="PNHE01000007">
    <property type="protein sequence ID" value="PMC58713.1"/>
    <property type="molecule type" value="Genomic_DNA"/>
</dbReference>
<feature type="transmembrane region" description="Helical" evidence="1">
    <location>
        <begin position="6"/>
        <end position="28"/>
    </location>
</feature>
<name>A0A2N6SNR7_9LACT</name>
<dbReference type="AlphaFoldDB" id="A0A2N6SNR7"/>